<dbReference type="Proteomes" id="UP000700596">
    <property type="component" value="Unassembled WGS sequence"/>
</dbReference>
<name>A0A9P9EJV8_9PLEO</name>
<gene>
    <name evidence="2" type="ORF">B0J11DRAFT_587206</name>
</gene>
<keyword evidence="3" id="KW-1185">Reference proteome</keyword>
<feature type="signal peptide" evidence="1">
    <location>
        <begin position="1"/>
        <end position="17"/>
    </location>
</feature>
<dbReference type="AlphaFoldDB" id="A0A9P9EJV8"/>
<reference evidence="2" key="1">
    <citation type="journal article" date="2021" name="Nat. Commun.">
        <title>Genetic determinants of endophytism in the Arabidopsis root mycobiome.</title>
        <authorList>
            <person name="Mesny F."/>
            <person name="Miyauchi S."/>
            <person name="Thiergart T."/>
            <person name="Pickel B."/>
            <person name="Atanasova L."/>
            <person name="Karlsson M."/>
            <person name="Huettel B."/>
            <person name="Barry K.W."/>
            <person name="Haridas S."/>
            <person name="Chen C."/>
            <person name="Bauer D."/>
            <person name="Andreopoulos W."/>
            <person name="Pangilinan J."/>
            <person name="LaButti K."/>
            <person name="Riley R."/>
            <person name="Lipzen A."/>
            <person name="Clum A."/>
            <person name="Drula E."/>
            <person name="Henrissat B."/>
            <person name="Kohler A."/>
            <person name="Grigoriev I.V."/>
            <person name="Martin F.M."/>
            <person name="Hacquard S."/>
        </authorList>
    </citation>
    <scope>NUCLEOTIDE SEQUENCE</scope>
    <source>
        <strain evidence="2">MPI-CAGE-CH-0243</strain>
    </source>
</reference>
<dbReference type="EMBL" id="JAGMWT010000001">
    <property type="protein sequence ID" value="KAH7138131.1"/>
    <property type="molecule type" value="Genomic_DNA"/>
</dbReference>
<keyword evidence="1" id="KW-0732">Signal</keyword>
<sequence>MKVPTILSCVFVAVALGAPAINNNLADSEITLRQINIGPCQKCDEYYKQCNHDCGWWPGCQDACACKTSSYLDCKDQCGWTRC</sequence>
<feature type="chain" id="PRO_5040223771" evidence="1">
    <location>
        <begin position="18"/>
        <end position="83"/>
    </location>
</feature>
<evidence type="ECO:0000256" key="1">
    <source>
        <dbReference type="SAM" id="SignalP"/>
    </source>
</evidence>
<proteinExistence type="predicted"/>
<accession>A0A9P9EJV8</accession>
<comment type="caution">
    <text evidence="2">The sequence shown here is derived from an EMBL/GenBank/DDBJ whole genome shotgun (WGS) entry which is preliminary data.</text>
</comment>
<protein>
    <submittedName>
        <fullName evidence="2">Uncharacterized protein</fullName>
    </submittedName>
</protein>
<evidence type="ECO:0000313" key="3">
    <source>
        <dbReference type="Proteomes" id="UP000700596"/>
    </source>
</evidence>
<evidence type="ECO:0000313" key="2">
    <source>
        <dbReference type="EMBL" id="KAH7138131.1"/>
    </source>
</evidence>
<organism evidence="2 3">
    <name type="scientific">Dendryphion nanum</name>
    <dbReference type="NCBI Taxonomy" id="256645"/>
    <lineage>
        <taxon>Eukaryota</taxon>
        <taxon>Fungi</taxon>
        <taxon>Dikarya</taxon>
        <taxon>Ascomycota</taxon>
        <taxon>Pezizomycotina</taxon>
        <taxon>Dothideomycetes</taxon>
        <taxon>Pleosporomycetidae</taxon>
        <taxon>Pleosporales</taxon>
        <taxon>Torulaceae</taxon>
        <taxon>Dendryphion</taxon>
    </lineage>
</organism>